<protein>
    <recommendedName>
        <fullName evidence="8">Mitochondrial import inner membrane translocase subunit TIM22</fullName>
    </recommendedName>
</protein>
<gene>
    <name evidence="10" type="ORF">CDEB00056_LOCUS23898</name>
</gene>
<dbReference type="PANTHER" id="PTHR14110">
    <property type="entry name" value="MITOCHONDRIAL IMPORT INNER MEMBRANE TRANSLOCASE SUBUNIT TIM22"/>
    <property type="match status" value="1"/>
</dbReference>
<name>A0A7S3VGZ9_9STRA</name>
<comment type="subunit">
    <text evidence="8">Component of the TIM22 complex.</text>
</comment>
<proteinExistence type="inferred from homology"/>
<keyword evidence="4 8" id="KW-0999">Mitochondrion inner membrane</keyword>
<dbReference type="GO" id="GO:0045039">
    <property type="term" value="P:protein insertion into mitochondrial inner membrane"/>
    <property type="evidence" value="ECO:0007669"/>
    <property type="project" value="UniProtKB-UniRule"/>
</dbReference>
<evidence type="ECO:0000256" key="2">
    <source>
        <dbReference type="ARBA" id="ARBA00008444"/>
    </source>
</evidence>
<evidence type="ECO:0000256" key="5">
    <source>
        <dbReference type="ARBA" id="ARBA00022989"/>
    </source>
</evidence>
<accession>A0A7S3VGZ9</accession>
<evidence type="ECO:0000256" key="8">
    <source>
        <dbReference type="RuleBase" id="RU367038"/>
    </source>
</evidence>
<keyword evidence="8" id="KW-0813">Transport</keyword>
<evidence type="ECO:0000256" key="6">
    <source>
        <dbReference type="ARBA" id="ARBA00023128"/>
    </source>
</evidence>
<dbReference type="Pfam" id="PF02466">
    <property type="entry name" value="Tim17"/>
    <property type="match status" value="1"/>
</dbReference>
<evidence type="ECO:0000256" key="1">
    <source>
        <dbReference type="ARBA" id="ARBA00004448"/>
    </source>
</evidence>
<reference evidence="10" key="1">
    <citation type="submission" date="2021-01" db="EMBL/GenBank/DDBJ databases">
        <authorList>
            <person name="Corre E."/>
            <person name="Pelletier E."/>
            <person name="Niang G."/>
            <person name="Scheremetjew M."/>
            <person name="Finn R."/>
            <person name="Kale V."/>
            <person name="Holt S."/>
            <person name="Cochrane G."/>
            <person name="Meng A."/>
            <person name="Brown T."/>
            <person name="Cohen L."/>
        </authorList>
    </citation>
    <scope>NUCLEOTIDE SEQUENCE</scope>
    <source>
        <strain evidence="10">MM31A-1</strain>
    </source>
</reference>
<feature type="region of interest" description="Disordered" evidence="9">
    <location>
        <begin position="1"/>
        <end position="22"/>
    </location>
</feature>
<evidence type="ECO:0000256" key="9">
    <source>
        <dbReference type="SAM" id="MobiDB-lite"/>
    </source>
</evidence>
<dbReference type="AlphaFoldDB" id="A0A7S3VGZ9"/>
<comment type="function">
    <text evidence="8">Essential core component of the TIM22 complex, a complex that mediates the import and insertion of multi-pass transmembrane proteins into the mitochondrial inner membrane. In the TIM22 complex, it constitutes the voltage-activated and signal-gated channel. Forms a twin-pore translocase that uses the membrane potential as external driving force in 2 voltage-dependent steps.</text>
</comment>
<dbReference type="GO" id="GO:0042721">
    <property type="term" value="C:TIM22 mitochondrial import inner membrane insertion complex"/>
    <property type="evidence" value="ECO:0007669"/>
    <property type="project" value="UniProtKB-UniRule"/>
</dbReference>
<organism evidence="10">
    <name type="scientific">Chaetoceros debilis</name>
    <dbReference type="NCBI Taxonomy" id="122233"/>
    <lineage>
        <taxon>Eukaryota</taxon>
        <taxon>Sar</taxon>
        <taxon>Stramenopiles</taxon>
        <taxon>Ochrophyta</taxon>
        <taxon>Bacillariophyta</taxon>
        <taxon>Coscinodiscophyceae</taxon>
        <taxon>Chaetocerotophycidae</taxon>
        <taxon>Chaetocerotales</taxon>
        <taxon>Chaetocerotaceae</taxon>
        <taxon>Chaetoceros</taxon>
    </lineage>
</organism>
<dbReference type="GO" id="GO:0030943">
    <property type="term" value="F:mitochondrion targeting sequence binding"/>
    <property type="evidence" value="ECO:0007669"/>
    <property type="project" value="TreeGrafter"/>
</dbReference>
<dbReference type="EMBL" id="HBIO01031174">
    <property type="protein sequence ID" value="CAE0479045.1"/>
    <property type="molecule type" value="Transcribed_RNA"/>
</dbReference>
<evidence type="ECO:0000256" key="4">
    <source>
        <dbReference type="ARBA" id="ARBA00022792"/>
    </source>
</evidence>
<evidence type="ECO:0000313" key="10">
    <source>
        <dbReference type="EMBL" id="CAE0479045.1"/>
    </source>
</evidence>
<evidence type="ECO:0000256" key="7">
    <source>
        <dbReference type="ARBA" id="ARBA00023136"/>
    </source>
</evidence>
<comment type="subcellular location">
    <subcellularLocation>
        <location evidence="1 8">Mitochondrion inner membrane</location>
        <topology evidence="1 8">Multi-pass membrane protein</topology>
    </subcellularLocation>
</comment>
<dbReference type="InterPro" id="IPR039175">
    <property type="entry name" value="TIM22"/>
</dbReference>
<dbReference type="GO" id="GO:0008320">
    <property type="term" value="F:protein transmembrane transporter activity"/>
    <property type="evidence" value="ECO:0007669"/>
    <property type="project" value="UniProtKB-UniRule"/>
</dbReference>
<keyword evidence="8" id="KW-0653">Protein transport</keyword>
<sequence>MESENQQSGDAQAPSKSTKAPDAMNQTISQMVMAPTTTSSNASHAAISNQISSLYKGTNTRPQYTINTGIPPQAQYMAYPVPWRATSGPDYLPPDFGWLSESCAGKTAIGVLGGSVCGLVMGVFLGAMSDMTPPVTIINGKEVPQAPLREQMRTTLRATGEKSLYWARNFAFITGVFGGTDCLVEKYRGTHDVWNSVISGCVTGAAMQAKQGPQAAAIGCGGFAAFSLVIDKVMGTH</sequence>
<evidence type="ECO:0000256" key="3">
    <source>
        <dbReference type="ARBA" id="ARBA00022692"/>
    </source>
</evidence>
<keyword evidence="5" id="KW-1133">Transmembrane helix</keyword>
<keyword evidence="8" id="KW-0811">Translocation</keyword>
<keyword evidence="3" id="KW-0812">Transmembrane</keyword>
<dbReference type="PANTHER" id="PTHR14110:SF0">
    <property type="entry name" value="MITOCHONDRIAL IMPORT INNER MEMBRANE TRANSLOCASE SUBUNIT TIM22"/>
    <property type="match status" value="1"/>
</dbReference>
<keyword evidence="6 8" id="KW-0496">Mitochondrion</keyword>
<comment type="similarity">
    <text evidence="2 8">Belongs to the Tim17/Tim22/Tim23 family.</text>
</comment>
<keyword evidence="7" id="KW-0472">Membrane</keyword>